<dbReference type="InterPro" id="IPR004392">
    <property type="entry name" value="Hyd_mat_HypB"/>
</dbReference>
<dbReference type="Gene3D" id="3.40.50.300">
    <property type="entry name" value="P-loop containing nucleotide triphosphate hydrolases"/>
    <property type="match status" value="1"/>
</dbReference>
<evidence type="ECO:0000256" key="3">
    <source>
        <dbReference type="ARBA" id="ARBA00022723"/>
    </source>
</evidence>
<proteinExistence type="inferred from homology"/>
<dbReference type="PIRSF" id="PIRSF005624">
    <property type="entry name" value="Ni-bind_GTPase"/>
    <property type="match status" value="1"/>
</dbReference>
<evidence type="ECO:0000313" key="10">
    <source>
        <dbReference type="EMBL" id="RDB65081.1"/>
    </source>
</evidence>
<keyword evidence="12" id="KW-1185">Reference proteome</keyword>
<dbReference type="Proteomes" id="UP000253817">
    <property type="component" value="Unassembled WGS sequence"/>
</dbReference>
<feature type="region of interest" description="Disordered" evidence="8">
    <location>
        <begin position="229"/>
        <end position="253"/>
    </location>
</feature>
<protein>
    <submittedName>
        <fullName evidence="11">Hydrogenase accessory protein HypB</fullName>
    </submittedName>
</protein>
<evidence type="ECO:0000259" key="9">
    <source>
        <dbReference type="Pfam" id="PF02492"/>
    </source>
</evidence>
<keyword evidence="2" id="KW-0533">Nickel</keyword>
<evidence type="ECO:0000313" key="13">
    <source>
        <dbReference type="Proteomes" id="UP000270112"/>
    </source>
</evidence>
<keyword evidence="5" id="KW-0378">Hydrolase</keyword>
<reference evidence="10 12" key="1">
    <citation type="journal article" date="2018" name="Elife">
        <title>Discovery and characterization of a prevalent human gut bacterial enzyme sufficient for the inactivation of a family of plant toxins.</title>
        <authorList>
            <person name="Koppel N."/>
            <person name="Bisanz J.E."/>
            <person name="Pandelia M.E."/>
            <person name="Turnbaugh P.J."/>
            <person name="Balskus E.P."/>
        </authorList>
    </citation>
    <scope>NUCLEOTIDE SEQUENCE [LARGE SCALE GENOMIC DNA]</scope>
    <source>
        <strain evidence="10 12">DSM 16107</strain>
    </source>
</reference>
<keyword evidence="6" id="KW-0862">Zinc</keyword>
<reference evidence="11" key="3">
    <citation type="journal article" date="2019" name="Microbiol. Resour. Announc.">
        <title>Draft Genome Sequences of Type Strains of Gordonibacter faecihominis, Paraeggerthella hongkongensis, Parvibacter caecicola,Slackia equolifaciens, Slackia faecicanis, and Slackia isoflavoniconvertens.</title>
        <authorList>
            <person name="Danylec N."/>
            <person name="Stoll D.A."/>
            <person name="Dotsch A."/>
            <person name="Huch M."/>
        </authorList>
    </citation>
    <scope>NUCLEOTIDE SEQUENCE</scope>
    <source>
        <strain evidence="11">DSM 16107</strain>
    </source>
</reference>
<comment type="similarity">
    <text evidence="1">Belongs to the SIMIBI class G3E GTPase family. HypB/HupM subfamily.</text>
</comment>
<keyword evidence="3" id="KW-0479">Metal-binding</keyword>
<dbReference type="PANTHER" id="PTHR30134">
    <property type="entry name" value="HYDROGENASE PROTEIN ASSEMBLY PROTEIN, NICKEL CHAPERONE"/>
    <property type="match status" value="1"/>
</dbReference>
<reference evidence="13" key="2">
    <citation type="submission" date="2018-05" db="EMBL/GenBank/DDBJ databases">
        <title>Genome Sequencing of selected type strains of the family Eggerthellaceae.</title>
        <authorList>
            <person name="Danylec N."/>
            <person name="Stoll D.A."/>
            <person name="Doetsch A."/>
            <person name="Huch M."/>
        </authorList>
    </citation>
    <scope>NUCLEOTIDE SEQUENCE [LARGE SCALE GENOMIC DNA]</scope>
    <source>
        <strain evidence="13">DSM 16107</strain>
    </source>
</reference>
<evidence type="ECO:0000256" key="4">
    <source>
        <dbReference type="ARBA" id="ARBA00022741"/>
    </source>
</evidence>
<dbReference type="Pfam" id="PF02492">
    <property type="entry name" value="cobW"/>
    <property type="match status" value="1"/>
</dbReference>
<dbReference type="Proteomes" id="UP000270112">
    <property type="component" value="Unassembled WGS sequence"/>
</dbReference>
<accession>A0A3N0IW57</accession>
<evidence type="ECO:0000256" key="7">
    <source>
        <dbReference type="ARBA" id="ARBA00023134"/>
    </source>
</evidence>
<dbReference type="InterPro" id="IPR027417">
    <property type="entry name" value="P-loop_NTPase"/>
</dbReference>
<evidence type="ECO:0000256" key="1">
    <source>
        <dbReference type="ARBA" id="ARBA00006211"/>
    </source>
</evidence>
<dbReference type="GO" id="GO:0051604">
    <property type="term" value="P:protein maturation"/>
    <property type="evidence" value="ECO:0007669"/>
    <property type="project" value="InterPro"/>
</dbReference>
<dbReference type="EMBL" id="QICC01000046">
    <property type="protein sequence ID" value="RNM41175.1"/>
    <property type="molecule type" value="Genomic_DNA"/>
</dbReference>
<evidence type="ECO:0000256" key="6">
    <source>
        <dbReference type="ARBA" id="ARBA00022833"/>
    </source>
</evidence>
<dbReference type="GO" id="GO:0008270">
    <property type="term" value="F:zinc ion binding"/>
    <property type="evidence" value="ECO:0007669"/>
    <property type="project" value="TreeGrafter"/>
</dbReference>
<organism evidence="11 13">
    <name type="scientific">Eggerthella sinensis</name>
    <dbReference type="NCBI Taxonomy" id="242230"/>
    <lineage>
        <taxon>Bacteria</taxon>
        <taxon>Bacillati</taxon>
        <taxon>Actinomycetota</taxon>
        <taxon>Coriobacteriia</taxon>
        <taxon>Eggerthellales</taxon>
        <taxon>Eggerthellaceae</taxon>
        <taxon>Eggerthella</taxon>
    </lineage>
</organism>
<dbReference type="AlphaFoldDB" id="A0A3N0IW57"/>
<gene>
    <name evidence="11" type="primary">hypB</name>
    <name evidence="10" type="ORF">C1876_16175</name>
    <name evidence="11" type="ORF">DMP09_10930</name>
</gene>
<evidence type="ECO:0000313" key="12">
    <source>
        <dbReference type="Proteomes" id="UP000253817"/>
    </source>
</evidence>
<dbReference type="RefSeq" id="WP_114547757.1">
    <property type="nucleotide sequence ID" value="NZ_PPTT01000041.1"/>
</dbReference>
<dbReference type="SUPFAM" id="SSF52540">
    <property type="entry name" value="P-loop containing nucleoside triphosphate hydrolases"/>
    <property type="match status" value="1"/>
</dbReference>
<dbReference type="OrthoDB" id="9802035at2"/>
<evidence type="ECO:0000313" key="11">
    <source>
        <dbReference type="EMBL" id="RNM41175.1"/>
    </source>
</evidence>
<feature type="domain" description="CobW/HypB/UreG nucleotide-binding" evidence="9">
    <location>
        <begin position="40"/>
        <end position="205"/>
    </location>
</feature>
<evidence type="ECO:0000256" key="8">
    <source>
        <dbReference type="SAM" id="MobiDB-lite"/>
    </source>
</evidence>
<evidence type="ECO:0000256" key="5">
    <source>
        <dbReference type="ARBA" id="ARBA00022801"/>
    </source>
</evidence>
<sequence length="253" mass="27225">MDQTRVIEVKRNILAANDEAADAFRAARKRDGTFFVDVMASPGAGKTTLLLALIEELRGRAGRAGANLPAIGVIEADLESDVDALKIKEAGVPSVELNTRGVCHVEMGMVEMAWEAFGGAAFDWMFLENIGNLVCPADFDTGAHTRIMLLSVPEGWDKVLKYPPMFAVVDALVVTKSDYLSLNPDFDLAALEEHARALNPRLEIFVTSARTGEGVSAVAEWLEGRRVGGAARPDDALGPQGVFEDRAEGKRGV</sequence>
<dbReference type="NCBIfam" id="TIGR00073">
    <property type="entry name" value="hypB"/>
    <property type="match status" value="1"/>
</dbReference>
<feature type="compositionally biased region" description="Basic and acidic residues" evidence="8">
    <location>
        <begin position="243"/>
        <end position="253"/>
    </location>
</feature>
<keyword evidence="4" id="KW-0547">Nucleotide-binding</keyword>
<dbReference type="GO" id="GO:0003924">
    <property type="term" value="F:GTPase activity"/>
    <property type="evidence" value="ECO:0007669"/>
    <property type="project" value="InterPro"/>
</dbReference>
<dbReference type="GO" id="GO:0016151">
    <property type="term" value="F:nickel cation binding"/>
    <property type="evidence" value="ECO:0007669"/>
    <property type="project" value="InterPro"/>
</dbReference>
<comment type="caution">
    <text evidence="11">The sequence shown here is derived from an EMBL/GenBank/DDBJ whole genome shotgun (WGS) entry which is preliminary data.</text>
</comment>
<keyword evidence="7" id="KW-0342">GTP-binding</keyword>
<evidence type="ECO:0000256" key="2">
    <source>
        <dbReference type="ARBA" id="ARBA00022596"/>
    </source>
</evidence>
<dbReference type="InterPro" id="IPR003495">
    <property type="entry name" value="CobW/HypB/UreG_nucleotide-bd"/>
</dbReference>
<dbReference type="PANTHER" id="PTHR30134:SF2">
    <property type="entry name" value="HYDROGENASE MATURATION FACTOR HYPB"/>
    <property type="match status" value="1"/>
</dbReference>
<dbReference type="GO" id="GO:0005525">
    <property type="term" value="F:GTP binding"/>
    <property type="evidence" value="ECO:0007669"/>
    <property type="project" value="UniProtKB-KW"/>
</dbReference>
<name>A0A3N0IW57_9ACTN</name>
<dbReference type="EMBL" id="PPTT01000041">
    <property type="protein sequence ID" value="RDB65081.1"/>
    <property type="molecule type" value="Genomic_DNA"/>
</dbReference>